<name>A0A1C3ELU4_9PLAN</name>
<feature type="region of interest" description="Disordered" evidence="1">
    <location>
        <begin position="408"/>
        <end position="432"/>
    </location>
</feature>
<sequence length="432" mass="49307">MASKLIREAHDFPLIFIDEGYYSRKSWNRPSESQRLLVDGKGLAMSHLVFSLAGEGRGHAVRVRTLLERLKHEHRITVFAPDQAFEFLSPLYPRARDRVQIERIPGLRFHYTNSRMDVSRSIWEGLKYAAVTMPSIVRKIRSFIDREQPDLAIIDFEPALSRAAFKSGLPTMILDHQHVLRACDFSILPRDLQWHAASMSWAVWAFYAQAERTLASSFYTPPLKPEFSFVKQVGPLLRREVTERRTSREGFVLSYLRPQTPAATLDVLKSLPCQVKVYGLGEQPSQGNLVFSPIHEMRFLDDLASCRAVISAAGNQLCGESLYLGKPMLTLPESQHFEQRINAWFLREMGAGDTCELESFSTKKLLQFWEQLPEFEQAAERYRGKNDGTPIVLAEIDDMLRKHAPAVRLPDPQWPNRNLATAKTPAKPQLST</sequence>
<comment type="caution">
    <text evidence="2">The sequence shown here is derived from an EMBL/GenBank/DDBJ whole genome shotgun (WGS) entry which is preliminary data.</text>
</comment>
<dbReference type="STRING" id="1841610.A6X21_17820"/>
<dbReference type="Pfam" id="PF13528">
    <property type="entry name" value="Glyco_trans_1_3"/>
    <property type="match status" value="1"/>
</dbReference>
<evidence type="ECO:0000313" key="3">
    <source>
        <dbReference type="Proteomes" id="UP000094828"/>
    </source>
</evidence>
<keyword evidence="3" id="KW-1185">Reference proteome</keyword>
<evidence type="ECO:0008006" key="4">
    <source>
        <dbReference type="Google" id="ProtNLM"/>
    </source>
</evidence>
<proteinExistence type="predicted"/>
<dbReference type="AlphaFoldDB" id="A0A1C3ELU4"/>
<evidence type="ECO:0000256" key="1">
    <source>
        <dbReference type="SAM" id="MobiDB-lite"/>
    </source>
</evidence>
<protein>
    <recommendedName>
        <fullName evidence="4">Teichoic acid biosynthesis protein</fullName>
    </recommendedName>
</protein>
<reference evidence="2 3" key="1">
    <citation type="submission" date="2016-05" db="EMBL/GenBank/DDBJ databases">
        <title>Genomic and physiological characterization of Planctopirus sp. isolated from fresh water lake.</title>
        <authorList>
            <person name="Subhash Y."/>
            <person name="Ramana C."/>
        </authorList>
    </citation>
    <scope>NUCLEOTIDE SEQUENCE [LARGE SCALE GENOMIC DNA]</scope>
    <source>
        <strain evidence="2 3">JC280</strain>
    </source>
</reference>
<dbReference type="PANTHER" id="PTHR21015:SF22">
    <property type="entry name" value="GLYCOSYLTRANSFERASE"/>
    <property type="match status" value="1"/>
</dbReference>
<dbReference type="Gene3D" id="3.40.50.2000">
    <property type="entry name" value="Glycogen Phosphorylase B"/>
    <property type="match status" value="1"/>
</dbReference>
<dbReference type="Proteomes" id="UP000094828">
    <property type="component" value="Unassembled WGS sequence"/>
</dbReference>
<organism evidence="2 3">
    <name type="scientific">Planctopirus hydrillae</name>
    <dbReference type="NCBI Taxonomy" id="1841610"/>
    <lineage>
        <taxon>Bacteria</taxon>
        <taxon>Pseudomonadati</taxon>
        <taxon>Planctomycetota</taxon>
        <taxon>Planctomycetia</taxon>
        <taxon>Planctomycetales</taxon>
        <taxon>Planctomycetaceae</taxon>
        <taxon>Planctopirus</taxon>
    </lineage>
</organism>
<dbReference type="EMBL" id="LYDR01000043">
    <property type="protein sequence ID" value="ODA34223.1"/>
    <property type="molecule type" value="Genomic_DNA"/>
</dbReference>
<evidence type="ECO:0000313" key="2">
    <source>
        <dbReference type="EMBL" id="ODA34223.1"/>
    </source>
</evidence>
<accession>A0A1C3ELU4</accession>
<dbReference type="PANTHER" id="PTHR21015">
    <property type="entry name" value="UDP-N-ACETYLGLUCOSAMINE--N-ACETYLMURAMYL-(PENTAPEPTIDE) PYROPHOSPHORYL-UNDECAPRENOL N-ACETYLGLUCOSAMINE TRANSFERASE 1"/>
    <property type="match status" value="1"/>
</dbReference>
<dbReference type="OrthoDB" id="9793805at2"/>
<dbReference type="SUPFAM" id="SSF53756">
    <property type="entry name" value="UDP-Glycosyltransferase/glycogen phosphorylase"/>
    <property type="match status" value="1"/>
</dbReference>
<gene>
    <name evidence="2" type="ORF">A6X21_17820</name>
</gene>
<dbReference type="GO" id="GO:0016757">
    <property type="term" value="F:glycosyltransferase activity"/>
    <property type="evidence" value="ECO:0007669"/>
    <property type="project" value="TreeGrafter"/>
</dbReference>